<evidence type="ECO:0000256" key="1">
    <source>
        <dbReference type="SAM" id="SignalP"/>
    </source>
</evidence>
<organism evidence="2 3">
    <name type="scientific">Clonostachys rhizophaga</name>
    <dbReference type="NCBI Taxonomy" id="160324"/>
    <lineage>
        <taxon>Eukaryota</taxon>
        <taxon>Fungi</taxon>
        <taxon>Dikarya</taxon>
        <taxon>Ascomycota</taxon>
        <taxon>Pezizomycotina</taxon>
        <taxon>Sordariomycetes</taxon>
        <taxon>Hypocreomycetidae</taxon>
        <taxon>Hypocreales</taxon>
        <taxon>Bionectriaceae</taxon>
        <taxon>Clonostachys</taxon>
    </lineage>
</organism>
<accession>A0A9N9VL56</accession>
<dbReference type="EMBL" id="CABFNQ020000710">
    <property type="protein sequence ID" value="CAH0025339.1"/>
    <property type="molecule type" value="Genomic_DNA"/>
</dbReference>
<evidence type="ECO:0000313" key="2">
    <source>
        <dbReference type="EMBL" id="CAH0025339.1"/>
    </source>
</evidence>
<name>A0A9N9VL56_9HYPO</name>
<keyword evidence="1" id="KW-0732">Signal</keyword>
<feature type="chain" id="PRO_5040475480" description="WSC domain-containing protein" evidence="1">
    <location>
        <begin position="32"/>
        <end position="143"/>
    </location>
</feature>
<dbReference type="OrthoDB" id="5140717at2759"/>
<protein>
    <recommendedName>
        <fullName evidence="4">WSC domain-containing protein</fullName>
    </recommendedName>
</protein>
<proteinExistence type="predicted"/>
<reference evidence="2" key="1">
    <citation type="submission" date="2021-10" db="EMBL/GenBank/DDBJ databases">
        <authorList>
            <person name="Piombo E."/>
        </authorList>
    </citation>
    <scope>NUCLEOTIDE SEQUENCE</scope>
</reference>
<keyword evidence="3" id="KW-1185">Reference proteome</keyword>
<feature type="non-terminal residue" evidence="2">
    <location>
        <position position="1"/>
    </location>
</feature>
<dbReference type="Proteomes" id="UP000696573">
    <property type="component" value="Unassembled WGS sequence"/>
</dbReference>
<dbReference type="AlphaFoldDB" id="A0A9N9VL56"/>
<comment type="caution">
    <text evidence="2">The sequence shown here is derived from an EMBL/GenBank/DDBJ whole genome shotgun (WGS) entry which is preliminary data.</text>
</comment>
<sequence>TRLLLKVASSMRSLSLLPVTLFLTIVQVVSATTATSAPTTRARSTYVTTSFYSLATTEIPHDELSIGMGQNGTRGNYYWLACINEPFTTRGKTALGIDGKGILCDVGCGHKYYELVTHVNIVRRPRFNHYFESQYRDQCCPNG</sequence>
<evidence type="ECO:0000313" key="3">
    <source>
        <dbReference type="Proteomes" id="UP000696573"/>
    </source>
</evidence>
<feature type="signal peptide" evidence="1">
    <location>
        <begin position="1"/>
        <end position="31"/>
    </location>
</feature>
<gene>
    <name evidence="2" type="ORF">CRHIZ90672A_00008129</name>
</gene>
<evidence type="ECO:0008006" key="4">
    <source>
        <dbReference type="Google" id="ProtNLM"/>
    </source>
</evidence>